<organism evidence="1 2">
    <name type="scientific">Trifolium medium</name>
    <dbReference type="NCBI Taxonomy" id="97028"/>
    <lineage>
        <taxon>Eukaryota</taxon>
        <taxon>Viridiplantae</taxon>
        <taxon>Streptophyta</taxon>
        <taxon>Embryophyta</taxon>
        <taxon>Tracheophyta</taxon>
        <taxon>Spermatophyta</taxon>
        <taxon>Magnoliopsida</taxon>
        <taxon>eudicotyledons</taxon>
        <taxon>Gunneridae</taxon>
        <taxon>Pentapetalae</taxon>
        <taxon>rosids</taxon>
        <taxon>fabids</taxon>
        <taxon>Fabales</taxon>
        <taxon>Fabaceae</taxon>
        <taxon>Papilionoideae</taxon>
        <taxon>50 kb inversion clade</taxon>
        <taxon>NPAAA clade</taxon>
        <taxon>Hologalegina</taxon>
        <taxon>IRL clade</taxon>
        <taxon>Trifolieae</taxon>
        <taxon>Trifolium</taxon>
    </lineage>
</organism>
<protein>
    <submittedName>
        <fullName evidence="1">DUF674 family protein</fullName>
    </submittedName>
</protein>
<dbReference type="Proteomes" id="UP000265520">
    <property type="component" value="Unassembled WGS sequence"/>
</dbReference>
<reference evidence="1 2" key="1">
    <citation type="journal article" date="2018" name="Front. Plant Sci.">
        <title>Red Clover (Trifolium pratense) and Zigzag Clover (T. medium) - A Picture of Genomic Similarities and Differences.</title>
        <authorList>
            <person name="Dluhosova J."/>
            <person name="Istvanek J."/>
            <person name="Nedelnik J."/>
            <person name="Repkova J."/>
        </authorList>
    </citation>
    <scope>NUCLEOTIDE SEQUENCE [LARGE SCALE GENOMIC DNA]</scope>
    <source>
        <strain evidence="2">cv. 10/8</strain>
        <tissue evidence="1">Leaf</tissue>
    </source>
</reference>
<sequence>MADSVTQSVEQVDKITLRLMVDKENKKVVYAEAGKDFYDVLLSFLTLPLGTIARLVAEESNIEA</sequence>
<feature type="non-terminal residue" evidence="1">
    <location>
        <position position="64"/>
    </location>
</feature>
<keyword evidence="2" id="KW-1185">Reference proteome</keyword>
<evidence type="ECO:0000313" key="1">
    <source>
        <dbReference type="EMBL" id="MCI54259.1"/>
    </source>
</evidence>
<evidence type="ECO:0000313" key="2">
    <source>
        <dbReference type="Proteomes" id="UP000265520"/>
    </source>
</evidence>
<comment type="caution">
    <text evidence="1">The sequence shown here is derived from an EMBL/GenBank/DDBJ whole genome shotgun (WGS) entry which is preliminary data.</text>
</comment>
<dbReference type="AlphaFoldDB" id="A0A392SZU1"/>
<accession>A0A392SZU1</accession>
<dbReference type="PANTHER" id="PTHR33103">
    <property type="entry name" value="OS01G0153900 PROTEIN"/>
    <property type="match status" value="1"/>
</dbReference>
<dbReference type="InterPro" id="IPR007750">
    <property type="entry name" value="DUF674"/>
</dbReference>
<dbReference type="PANTHER" id="PTHR33103:SF27">
    <property type="entry name" value="OS04G0594700 PROTEIN"/>
    <property type="match status" value="1"/>
</dbReference>
<dbReference type="Pfam" id="PF05056">
    <property type="entry name" value="DUF674"/>
    <property type="match status" value="1"/>
</dbReference>
<proteinExistence type="predicted"/>
<name>A0A392SZU1_9FABA</name>
<dbReference type="EMBL" id="LXQA010476527">
    <property type="protein sequence ID" value="MCI54259.1"/>
    <property type="molecule type" value="Genomic_DNA"/>
</dbReference>